<dbReference type="InterPro" id="IPR023997">
    <property type="entry name" value="TonB-dep_OMP_SusC/RagA_CS"/>
</dbReference>
<evidence type="ECO:0000256" key="4">
    <source>
        <dbReference type="ARBA" id="ARBA00022692"/>
    </source>
</evidence>
<protein>
    <submittedName>
        <fullName evidence="10">TonB-linked outer membrane protein, SusC/RagA family</fullName>
    </submittedName>
</protein>
<keyword evidence="3 7" id="KW-1134">Transmembrane beta strand</keyword>
<dbReference type="InterPro" id="IPR037066">
    <property type="entry name" value="Plug_dom_sf"/>
</dbReference>
<evidence type="ECO:0000256" key="6">
    <source>
        <dbReference type="ARBA" id="ARBA00023237"/>
    </source>
</evidence>
<dbReference type="SUPFAM" id="SSF49464">
    <property type="entry name" value="Carboxypeptidase regulatory domain-like"/>
    <property type="match status" value="1"/>
</dbReference>
<dbReference type="EMBL" id="FNGY01000009">
    <property type="protein sequence ID" value="SDN81081.1"/>
    <property type="molecule type" value="Genomic_DNA"/>
</dbReference>
<keyword evidence="6 7" id="KW-0998">Cell outer membrane</keyword>
<comment type="similarity">
    <text evidence="7">Belongs to the TonB-dependent receptor family.</text>
</comment>
<accession>A0A1H0EFJ7</accession>
<gene>
    <name evidence="10" type="ORF">SAMN05421820_109271</name>
</gene>
<name>A0A1H0EFJ7_9SPHI</name>
<feature type="domain" description="TonB-dependent receptor plug" evidence="9">
    <location>
        <begin position="116"/>
        <end position="239"/>
    </location>
</feature>
<evidence type="ECO:0000256" key="5">
    <source>
        <dbReference type="ARBA" id="ARBA00023136"/>
    </source>
</evidence>
<dbReference type="NCBIfam" id="TIGR04057">
    <property type="entry name" value="SusC_RagA_signa"/>
    <property type="match status" value="1"/>
</dbReference>
<dbReference type="RefSeq" id="WP_074611494.1">
    <property type="nucleotide sequence ID" value="NZ_FNGY01000009.1"/>
</dbReference>
<keyword evidence="4 7" id="KW-0812">Transmembrane</keyword>
<evidence type="ECO:0000256" key="7">
    <source>
        <dbReference type="PROSITE-ProRule" id="PRU01360"/>
    </source>
</evidence>
<dbReference type="InterPro" id="IPR036942">
    <property type="entry name" value="Beta-barrel_TonB_sf"/>
</dbReference>
<dbReference type="InterPro" id="IPR008969">
    <property type="entry name" value="CarboxyPept-like_regulatory"/>
</dbReference>
<dbReference type="Proteomes" id="UP000183200">
    <property type="component" value="Unassembled WGS sequence"/>
</dbReference>
<dbReference type="InterPro" id="IPR023996">
    <property type="entry name" value="TonB-dep_OMP_SusC/RagA"/>
</dbReference>
<reference evidence="11" key="1">
    <citation type="submission" date="2016-10" db="EMBL/GenBank/DDBJ databases">
        <authorList>
            <person name="Varghese N."/>
            <person name="Submissions S."/>
        </authorList>
    </citation>
    <scope>NUCLEOTIDE SEQUENCE [LARGE SCALE GENOMIC DNA]</scope>
    <source>
        <strain evidence="11">DSM 19110</strain>
    </source>
</reference>
<evidence type="ECO:0000256" key="3">
    <source>
        <dbReference type="ARBA" id="ARBA00022452"/>
    </source>
</evidence>
<feature type="chain" id="PRO_5010190526" evidence="8">
    <location>
        <begin position="21"/>
        <end position="1075"/>
    </location>
</feature>
<dbReference type="InterPro" id="IPR039426">
    <property type="entry name" value="TonB-dep_rcpt-like"/>
</dbReference>
<dbReference type="GO" id="GO:0009279">
    <property type="term" value="C:cell outer membrane"/>
    <property type="evidence" value="ECO:0007669"/>
    <property type="project" value="UniProtKB-SubCell"/>
</dbReference>
<organism evidence="10 11">
    <name type="scientific">Pedobacter steynii</name>
    <dbReference type="NCBI Taxonomy" id="430522"/>
    <lineage>
        <taxon>Bacteria</taxon>
        <taxon>Pseudomonadati</taxon>
        <taxon>Bacteroidota</taxon>
        <taxon>Sphingobacteriia</taxon>
        <taxon>Sphingobacteriales</taxon>
        <taxon>Sphingobacteriaceae</taxon>
        <taxon>Pedobacter</taxon>
    </lineage>
</organism>
<evidence type="ECO:0000256" key="8">
    <source>
        <dbReference type="SAM" id="SignalP"/>
    </source>
</evidence>
<keyword evidence="11" id="KW-1185">Reference proteome</keyword>
<dbReference type="SUPFAM" id="SSF56935">
    <property type="entry name" value="Porins"/>
    <property type="match status" value="1"/>
</dbReference>
<dbReference type="OrthoDB" id="9768177at2"/>
<dbReference type="Pfam" id="PF13715">
    <property type="entry name" value="CarbopepD_reg_2"/>
    <property type="match status" value="1"/>
</dbReference>
<dbReference type="PROSITE" id="PS52016">
    <property type="entry name" value="TONB_DEPENDENT_REC_3"/>
    <property type="match status" value="1"/>
</dbReference>
<sequence length="1075" mass="116062">MKKLVQSLFIFMLFAASAIAQERTISGSVTDKEDGQPLPGVTVRIKGAQGGTQTGGDGKFSLKVTSAATGLEFSYLGYLTQTVSATSNVINILLVADSKLLSEVVVTGMGISREKKALGYSVQTLKSDDLTKASNPSMVGSLQGKLSGVEIRPSSGMPGASANITIRGARSFTGNNSPLYVIDGMPVASQSDFSTGNSVTGADVANRSVDIDPNEIESMTVLKGQAASALYGIRASNGVIVITTKSGKGLAKGKPVISFSSNFAVDRISRKPELQNTYAQGNGSLKVPIAFVPNGSSSWGPRIDELPNDPGFGGNTNNTYTNGGAQKHPGQYYVPQRAQAGLDPWTNPAVYDNIGEFFDLGKTFGNSLNVSQATETGNFSIGIGNTHQKGIIPNTGLDRYNAKVAAETNLSKAWKAGFSANYIQSEIDKTTAGNDAVLLSVFGSPANYDLKGIPSTFPTDPYKQTSYRAISFNNPYWAMQNNVFNERTNRFFGNGYVVFSPEVNWGRDSKFVVKYQAGADAYSTHFQDIFEFGSKGAAGSIRNYGTTVATYNSLLTANYSVKLNDDFDLKVLLGNEINHENNKKYDENGYEFNFGGWKHIDNTKSRNATESQNQYRTVGFFSNIDLAYKNMLFLSLTGRNDIVSSMPRGNRSFYYPSVSLGFVATELEGLKDNNILSFLKIRASYAEVGQAGTYLRDYYTTPTYGGGFWTPGLPPVVFPLDGVVAYTPNTTLYDPKLKPQNTISKEVGVETRLFNNLLSLDYTFSRQDVKDQIFPVPLAGSTGAAQIVMNGGKIHTNAHEISLSINPVKTKNSNLTVGFNFTKIDNYVDELAPGVESIFLGGFTTPQVRAGVGSKFPVIYGGTFARDAKGNILVDERKNIGANPNDNYGMPMTGKPGVIGNVAPDFLLGGNAAFSYKRFSIATTFEWKNGGSMYSGSNGLMNGYGRTKVTEDRTTPFVYPGVKADGTPNDIVRGGASDPTAYESLYSKSLGNIDEAFIYDASFVKMRELVLGYKLPKFNNLNLSVSAFARNILIWSKLPNFDPESSQGNTNMGGAFERFSMPQTSSFGLGLNLTF</sequence>
<keyword evidence="8" id="KW-0732">Signal</keyword>
<feature type="signal peptide" evidence="8">
    <location>
        <begin position="1"/>
        <end position="20"/>
    </location>
</feature>
<evidence type="ECO:0000256" key="1">
    <source>
        <dbReference type="ARBA" id="ARBA00004571"/>
    </source>
</evidence>
<dbReference type="Gene3D" id="2.170.130.10">
    <property type="entry name" value="TonB-dependent receptor, plug domain"/>
    <property type="match status" value="1"/>
</dbReference>
<evidence type="ECO:0000259" key="9">
    <source>
        <dbReference type="Pfam" id="PF07715"/>
    </source>
</evidence>
<dbReference type="AlphaFoldDB" id="A0A1H0EFJ7"/>
<dbReference type="InterPro" id="IPR012910">
    <property type="entry name" value="Plug_dom"/>
</dbReference>
<dbReference type="Gene3D" id="2.60.40.1120">
    <property type="entry name" value="Carboxypeptidase-like, regulatory domain"/>
    <property type="match status" value="1"/>
</dbReference>
<keyword evidence="2 7" id="KW-0813">Transport</keyword>
<dbReference type="Gene3D" id="2.40.170.20">
    <property type="entry name" value="TonB-dependent receptor, beta-barrel domain"/>
    <property type="match status" value="1"/>
</dbReference>
<proteinExistence type="inferred from homology"/>
<evidence type="ECO:0000313" key="10">
    <source>
        <dbReference type="EMBL" id="SDN81081.1"/>
    </source>
</evidence>
<dbReference type="NCBIfam" id="TIGR04056">
    <property type="entry name" value="OMP_RagA_SusC"/>
    <property type="match status" value="1"/>
</dbReference>
<dbReference type="Pfam" id="PF07715">
    <property type="entry name" value="Plug"/>
    <property type="match status" value="1"/>
</dbReference>
<evidence type="ECO:0000256" key="2">
    <source>
        <dbReference type="ARBA" id="ARBA00022448"/>
    </source>
</evidence>
<keyword evidence="5 7" id="KW-0472">Membrane</keyword>
<evidence type="ECO:0000313" key="11">
    <source>
        <dbReference type="Proteomes" id="UP000183200"/>
    </source>
</evidence>
<comment type="subcellular location">
    <subcellularLocation>
        <location evidence="1 7">Cell outer membrane</location>
        <topology evidence="1 7">Multi-pass membrane protein</topology>
    </subcellularLocation>
</comment>